<dbReference type="EMBL" id="CAJPDS010000001">
    <property type="protein sequence ID" value="CAF9903358.1"/>
    <property type="molecule type" value="Genomic_DNA"/>
</dbReference>
<evidence type="ECO:0000313" key="3">
    <source>
        <dbReference type="Proteomes" id="UP000664521"/>
    </source>
</evidence>
<dbReference type="AlphaFoldDB" id="A0A8H3EEU5"/>
<comment type="caution">
    <text evidence="2">The sequence shown here is derived from an EMBL/GenBank/DDBJ whole genome shotgun (WGS) entry which is preliminary data.</text>
</comment>
<gene>
    <name evidence="2" type="ORF">HETSPECPRED_000231</name>
</gene>
<accession>A0A8H3EEU5</accession>
<evidence type="ECO:0000256" key="1">
    <source>
        <dbReference type="SAM" id="SignalP"/>
    </source>
</evidence>
<name>A0A8H3EEU5_9LECA</name>
<keyword evidence="1" id="KW-0732">Signal</keyword>
<organism evidence="2 3">
    <name type="scientific">Heterodermia speciosa</name>
    <dbReference type="NCBI Taxonomy" id="116794"/>
    <lineage>
        <taxon>Eukaryota</taxon>
        <taxon>Fungi</taxon>
        <taxon>Dikarya</taxon>
        <taxon>Ascomycota</taxon>
        <taxon>Pezizomycotina</taxon>
        <taxon>Lecanoromycetes</taxon>
        <taxon>OSLEUM clade</taxon>
        <taxon>Lecanoromycetidae</taxon>
        <taxon>Caliciales</taxon>
        <taxon>Physciaceae</taxon>
        <taxon>Heterodermia</taxon>
    </lineage>
</organism>
<reference evidence="2" key="1">
    <citation type="submission" date="2021-03" db="EMBL/GenBank/DDBJ databases">
        <authorList>
            <person name="Tagirdzhanova G."/>
        </authorList>
    </citation>
    <scope>NUCLEOTIDE SEQUENCE</scope>
</reference>
<feature type="signal peptide" evidence="1">
    <location>
        <begin position="1"/>
        <end position="19"/>
    </location>
</feature>
<sequence>MHAVFFTIALAVTIARVGAQVIFNTTTSEFVCPLGKAAFCAGTSLETNIIIRCNGTFGQPGNCDDNLAGVPPIGVKFATCYECSPTAGNAACSFNNIVYPDSGAPFSVADGNAHCNSTNTTLSSVAPLNSANISSTLSYSTSSASAAPYSAASFHVGNAPYSAAATPLTTTVTSYSTSEVSDFGPKSVTIAPGSGGRNASAAATNVASATATSTASSSAVEPFAGVAPKEGASYALTGAFALVIAVTIL</sequence>
<feature type="chain" id="PRO_5034103406" evidence="1">
    <location>
        <begin position="20"/>
        <end position="249"/>
    </location>
</feature>
<dbReference type="OrthoDB" id="5426294at2759"/>
<evidence type="ECO:0000313" key="2">
    <source>
        <dbReference type="EMBL" id="CAF9903358.1"/>
    </source>
</evidence>
<proteinExistence type="predicted"/>
<protein>
    <submittedName>
        <fullName evidence="2">Uncharacterized protein</fullName>
    </submittedName>
</protein>
<keyword evidence="3" id="KW-1185">Reference proteome</keyword>
<dbReference type="Proteomes" id="UP000664521">
    <property type="component" value="Unassembled WGS sequence"/>
</dbReference>